<keyword evidence="4" id="KW-0444">Lipid biosynthesis</keyword>
<dbReference type="EMBL" id="CP056775">
    <property type="protein sequence ID" value="QRR01201.1"/>
    <property type="molecule type" value="Genomic_DNA"/>
</dbReference>
<dbReference type="CDD" id="cd01050">
    <property type="entry name" value="Acyl_ACP_Desat"/>
    <property type="match status" value="1"/>
</dbReference>
<gene>
    <name evidence="11" type="ORF">HWI92_09935</name>
</gene>
<keyword evidence="10" id="KW-0275">Fatty acid biosynthesis</keyword>
<evidence type="ECO:0000256" key="3">
    <source>
        <dbReference type="ARBA" id="ARBA00011738"/>
    </source>
</evidence>
<dbReference type="Pfam" id="PF03405">
    <property type="entry name" value="FA_desaturase_2"/>
    <property type="match status" value="1"/>
</dbReference>
<comment type="similarity">
    <text evidence="2">Belongs to the fatty acid desaturase type 2 family.</text>
</comment>
<keyword evidence="9" id="KW-0443">Lipid metabolism</keyword>
<reference evidence="11 12" key="1">
    <citation type="submission" date="2020-06" db="EMBL/GenBank/DDBJ databases">
        <title>Dyadobacter sandarakinus sp. nov., isolated from the soil of the Arctic Yellow River Station.</title>
        <authorList>
            <person name="Zhang Y."/>
            <person name="Peng F."/>
        </authorList>
    </citation>
    <scope>NUCLEOTIDE SEQUENCE [LARGE SCALE GENOMIC DNA]</scope>
    <source>
        <strain evidence="11 12">Q3-56</strain>
    </source>
</reference>
<keyword evidence="6" id="KW-0276">Fatty acid metabolism</keyword>
<sequence>MDTALSAQRLEVMQHIGRDLDGLMVEYLKPVDTNWQPSDFLPDSRDENFVTDVKLLQESCRDLPYDYIAVLIGDTITEEALPTYESWLMDVVGVDQVGEPQSPWVGWVRSWTAEENRHGDLLNKYLYLSGRVNMRAMEVSTQYLIADGFDIGTDRDPYRNFIYTSFQELATNVSHRRTATLAKKFGNPHLSKICGVIASDEMRHAKAYKAFVSRVLAVDPSELLLALEDMMRKKIVMPAHFMRETGMKMGETFSHFSDAAQRLGVYTTNDYIEILEDLLLEWQIGSVRDLNEKAEKARDYLMALPGRLKRIADRTRVPDLQYEFSWIS</sequence>
<keyword evidence="5" id="KW-0479">Metal-binding</keyword>
<evidence type="ECO:0000256" key="8">
    <source>
        <dbReference type="ARBA" id="ARBA00023004"/>
    </source>
</evidence>
<name>A0ABX7I522_9BACT</name>
<dbReference type="SUPFAM" id="SSF47240">
    <property type="entry name" value="Ferritin-like"/>
    <property type="match status" value="1"/>
</dbReference>
<keyword evidence="7" id="KW-0560">Oxidoreductase</keyword>
<proteinExistence type="inferred from homology"/>
<keyword evidence="12" id="KW-1185">Reference proteome</keyword>
<evidence type="ECO:0000256" key="9">
    <source>
        <dbReference type="ARBA" id="ARBA00023098"/>
    </source>
</evidence>
<dbReference type="InterPro" id="IPR009078">
    <property type="entry name" value="Ferritin-like_SF"/>
</dbReference>
<comment type="subunit">
    <text evidence="3">Homodimer.</text>
</comment>
<dbReference type="InterPro" id="IPR012348">
    <property type="entry name" value="RNR-like"/>
</dbReference>
<evidence type="ECO:0000256" key="5">
    <source>
        <dbReference type="ARBA" id="ARBA00022723"/>
    </source>
</evidence>
<keyword evidence="8" id="KW-0408">Iron</keyword>
<dbReference type="InterPro" id="IPR005067">
    <property type="entry name" value="Fatty_acid_desaturase-2"/>
</dbReference>
<evidence type="ECO:0000256" key="10">
    <source>
        <dbReference type="ARBA" id="ARBA00023160"/>
    </source>
</evidence>
<comment type="cofactor">
    <cofactor evidence="1">
        <name>Fe(2+)</name>
        <dbReference type="ChEBI" id="CHEBI:29033"/>
    </cofactor>
</comment>
<dbReference type="PIRSF" id="PIRSF000346">
    <property type="entry name" value="Dlt9_acylACP_des"/>
    <property type="match status" value="1"/>
</dbReference>
<evidence type="ECO:0000256" key="1">
    <source>
        <dbReference type="ARBA" id="ARBA00001954"/>
    </source>
</evidence>
<evidence type="ECO:0000256" key="7">
    <source>
        <dbReference type="ARBA" id="ARBA00023002"/>
    </source>
</evidence>
<dbReference type="RefSeq" id="WP_204663274.1">
    <property type="nucleotide sequence ID" value="NZ_CP056775.1"/>
</dbReference>
<dbReference type="PANTHER" id="PTHR31155:SF9">
    <property type="entry name" value="STEAROYL-[ACYL-CARRIER-PROTEIN] 9-DESATURASE 7, CHLOROPLASTIC"/>
    <property type="match status" value="1"/>
</dbReference>
<evidence type="ECO:0000256" key="6">
    <source>
        <dbReference type="ARBA" id="ARBA00022832"/>
    </source>
</evidence>
<dbReference type="PANTHER" id="PTHR31155">
    <property type="entry name" value="ACYL- ACYL-CARRIER-PROTEIN DESATURASE-RELATED"/>
    <property type="match status" value="1"/>
</dbReference>
<protein>
    <submittedName>
        <fullName evidence="11">Acyl-ACP desaturase</fullName>
    </submittedName>
</protein>
<dbReference type="Gene3D" id="1.10.620.20">
    <property type="entry name" value="Ribonucleotide Reductase, subunit A"/>
    <property type="match status" value="1"/>
</dbReference>
<accession>A0ABX7I522</accession>
<evidence type="ECO:0000256" key="4">
    <source>
        <dbReference type="ARBA" id="ARBA00022516"/>
    </source>
</evidence>
<evidence type="ECO:0000256" key="2">
    <source>
        <dbReference type="ARBA" id="ARBA00008749"/>
    </source>
</evidence>
<organism evidence="11 12">
    <name type="scientific">Dyadobacter sandarakinus</name>
    <dbReference type="NCBI Taxonomy" id="2747268"/>
    <lineage>
        <taxon>Bacteria</taxon>
        <taxon>Pseudomonadati</taxon>
        <taxon>Bacteroidota</taxon>
        <taxon>Cytophagia</taxon>
        <taxon>Cytophagales</taxon>
        <taxon>Spirosomataceae</taxon>
        <taxon>Dyadobacter</taxon>
    </lineage>
</organism>
<evidence type="ECO:0000313" key="12">
    <source>
        <dbReference type="Proteomes" id="UP000612680"/>
    </source>
</evidence>
<dbReference type="Proteomes" id="UP000612680">
    <property type="component" value="Chromosome"/>
</dbReference>
<evidence type="ECO:0000313" key="11">
    <source>
        <dbReference type="EMBL" id="QRR01201.1"/>
    </source>
</evidence>